<proteinExistence type="predicted"/>
<dbReference type="AlphaFoldDB" id="A0A2X0Q4X8"/>
<protein>
    <submittedName>
        <fullName evidence="1">Uncharacterized protein</fullName>
    </submittedName>
</protein>
<sequence>MNLKSISNRIKRLENHGRKATGKIKIVCSWNTWIVLRDGEQFETLEEAIKHVKSKYAFNTIAIDQVRQVIDSLTTVQLREMERIFGSDNQDNEKDELTRQKYCKIIFTPCPELAAYQKQHPEVNFEMITIPLKELEY</sequence>
<dbReference type="EMBL" id="OGTV01000125">
    <property type="protein sequence ID" value="SPB27150.1"/>
    <property type="molecule type" value="Genomic_DNA"/>
</dbReference>
<dbReference type="RefSeq" id="WP_120357207.1">
    <property type="nucleotide sequence ID" value="NZ_CP017982.1"/>
</dbReference>
<gene>
    <name evidence="1" type="ORF">BDKNPLJD_02223</name>
</gene>
<name>A0A2X0Q4X8_LACHE</name>
<accession>A0A2X0Q4X8</accession>
<reference evidence="1" key="1">
    <citation type="submission" date="2018-01" db="EMBL/GenBank/DDBJ databases">
        <authorList>
            <person name="Gaut B.S."/>
            <person name="Morton B.R."/>
            <person name="Clegg M.T."/>
            <person name="Duvall M.R."/>
        </authorList>
    </citation>
    <scope>NUCLEOTIDE SEQUENCE</scope>
    <source>
        <strain evidence="1">Lactobacillus helveticus</strain>
    </source>
</reference>
<organism evidence="1">
    <name type="scientific">Lactobacillus helveticus</name>
    <name type="common">Lactobacillus suntoryeus</name>
    <dbReference type="NCBI Taxonomy" id="1587"/>
    <lineage>
        <taxon>Bacteria</taxon>
        <taxon>Bacillati</taxon>
        <taxon>Bacillota</taxon>
        <taxon>Bacilli</taxon>
        <taxon>Lactobacillales</taxon>
        <taxon>Lactobacillaceae</taxon>
        <taxon>Lactobacillus</taxon>
    </lineage>
</organism>
<evidence type="ECO:0000313" key="1">
    <source>
        <dbReference type="EMBL" id="SPB27150.1"/>
    </source>
</evidence>